<protein>
    <recommendedName>
        <fullName evidence="1">UPF0246 protein GGQ59_001490</fullName>
    </recommendedName>
</protein>
<dbReference type="PANTHER" id="PTHR30283">
    <property type="entry name" value="PEROXIDE STRESS RESPONSE PROTEIN YAAA"/>
    <property type="match status" value="1"/>
</dbReference>
<evidence type="ECO:0000313" key="2">
    <source>
        <dbReference type="EMBL" id="MBB4658976.1"/>
    </source>
</evidence>
<dbReference type="InterPro" id="IPR005583">
    <property type="entry name" value="YaaA"/>
</dbReference>
<dbReference type="GO" id="GO:0033194">
    <property type="term" value="P:response to hydroperoxide"/>
    <property type="evidence" value="ECO:0007669"/>
    <property type="project" value="TreeGrafter"/>
</dbReference>
<comment type="similarity">
    <text evidence="1">Belongs to the UPF0246 family.</text>
</comment>
<proteinExistence type="inferred from homology"/>
<dbReference type="RefSeq" id="WP_183817144.1">
    <property type="nucleotide sequence ID" value="NZ_JACHOB010000002.1"/>
</dbReference>
<dbReference type="PANTHER" id="PTHR30283:SF4">
    <property type="entry name" value="PEROXIDE STRESS RESISTANCE PROTEIN YAAA"/>
    <property type="match status" value="1"/>
</dbReference>
<dbReference type="NCBIfam" id="NF002542">
    <property type="entry name" value="PRK02101.1-3"/>
    <property type="match status" value="1"/>
</dbReference>
<sequence>MLILISPAKNLDFAEAPAPPATTPRFPEETAALAKSLKAKSAADIAGLMSLSDKLAALNRARYRAFGEQSKKAAILAFAGDVYRGLDAGTMSHEDLSAAQDRVRILSGLYGLLRPLDAIEPYRLEMGTKLRTKKAADLYGFWGGKIAQAIEDDLAGHEDQTVVNLASNEYFKAAKDLDAPVITPVFKEEKDGQARTLALFAKLARGMMARFAVDERLDRADGLKDFRGGGYKFQKALSDDRTFVFTRPQPPKKS</sequence>
<evidence type="ECO:0000313" key="3">
    <source>
        <dbReference type="Proteomes" id="UP000563524"/>
    </source>
</evidence>
<name>A0A840I1T3_9PROT</name>
<organism evidence="2 3">
    <name type="scientific">Parvularcula dongshanensis</name>
    <dbReference type="NCBI Taxonomy" id="1173995"/>
    <lineage>
        <taxon>Bacteria</taxon>
        <taxon>Pseudomonadati</taxon>
        <taxon>Pseudomonadota</taxon>
        <taxon>Alphaproteobacteria</taxon>
        <taxon>Parvularculales</taxon>
        <taxon>Parvularculaceae</taxon>
        <taxon>Parvularcula</taxon>
    </lineage>
</organism>
<dbReference type="EMBL" id="JACHOB010000002">
    <property type="protein sequence ID" value="MBB4658976.1"/>
    <property type="molecule type" value="Genomic_DNA"/>
</dbReference>
<dbReference type="AlphaFoldDB" id="A0A840I1T3"/>
<accession>A0A840I1T3</accession>
<reference evidence="2 3" key="1">
    <citation type="submission" date="2020-08" db="EMBL/GenBank/DDBJ databases">
        <title>Genomic Encyclopedia of Type Strains, Phase IV (KMG-IV): sequencing the most valuable type-strain genomes for metagenomic binning, comparative biology and taxonomic classification.</title>
        <authorList>
            <person name="Goeker M."/>
        </authorList>
    </citation>
    <scope>NUCLEOTIDE SEQUENCE [LARGE SCALE GENOMIC DNA]</scope>
    <source>
        <strain evidence="2 3">DSM 102850</strain>
    </source>
</reference>
<keyword evidence="3" id="KW-1185">Reference proteome</keyword>
<evidence type="ECO:0000256" key="1">
    <source>
        <dbReference type="HAMAP-Rule" id="MF_00652"/>
    </source>
</evidence>
<gene>
    <name evidence="2" type="ORF">GGQ59_001490</name>
</gene>
<comment type="caution">
    <text evidence="2">The sequence shown here is derived from an EMBL/GenBank/DDBJ whole genome shotgun (WGS) entry which is preliminary data.</text>
</comment>
<dbReference type="Proteomes" id="UP000563524">
    <property type="component" value="Unassembled WGS sequence"/>
</dbReference>
<dbReference type="HAMAP" id="MF_00652">
    <property type="entry name" value="UPF0246"/>
    <property type="match status" value="1"/>
</dbReference>
<dbReference type="GO" id="GO:0005829">
    <property type="term" value="C:cytosol"/>
    <property type="evidence" value="ECO:0007669"/>
    <property type="project" value="TreeGrafter"/>
</dbReference>
<dbReference type="Pfam" id="PF03883">
    <property type="entry name" value="H2O2_YaaD"/>
    <property type="match status" value="1"/>
</dbReference>